<name>A0ABV8LEB6_9ACTN</name>
<proteinExistence type="predicted"/>
<evidence type="ECO:0000313" key="2">
    <source>
        <dbReference type="Proteomes" id="UP001595816"/>
    </source>
</evidence>
<accession>A0ABV8LEB6</accession>
<dbReference type="EMBL" id="JBHSAY010000001">
    <property type="protein sequence ID" value="MFC4129055.1"/>
    <property type="molecule type" value="Genomic_DNA"/>
</dbReference>
<sequence>MDVLQQVAHVRRDVLLTQIFTQTCLIKLAVSCDPAEVTYQRAGLHVVNDQFDRHGNVDAIPQVSGGARQQLQGGDYREAATLRGM</sequence>
<dbReference type="Proteomes" id="UP001595816">
    <property type="component" value="Unassembled WGS sequence"/>
</dbReference>
<comment type="caution">
    <text evidence="1">The sequence shown here is derived from an EMBL/GenBank/DDBJ whole genome shotgun (WGS) entry which is preliminary data.</text>
</comment>
<reference evidence="2" key="1">
    <citation type="journal article" date="2019" name="Int. J. Syst. Evol. Microbiol.">
        <title>The Global Catalogue of Microorganisms (GCM) 10K type strain sequencing project: providing services to taxonomists for standard genome sequencing and annotation.</title>
        <authorList>
            <consortium name="The Broad Institute Genomics Platform"/>
            <consortium name="The Broad Institute Genome Sequencing Center for Infectious Disease"/>
            <person name="Wu L."/>
            <person name="Ma J."/>
        </authorList>
    </citation>
    <scope>NUCLEOTIDE SEQUENCE [LARGE SCALE GENOMIC DNA]</scope>
    <source>
        <strain evidence="2">CGMCC 4.7289</strain>
    </source>
</reference>
<keyword evidence="2" id="KW-1185">Reference proteome</keyword>
<evidence type="ECO:0000313" key="1">
    <source>
        <dbReference type="EMBL" id="MFC4129055.1"/>
    </source>
</evidence>
<gene>
    <name evidence="1" type="ORF">ACFOZ4_00305</name>
</gene>
<organism evidence="1 2">
    <name type="scientific">Hamadaea flava</name>
    <dbReference type="NCBI Taxonomy" id="1742688"/>
    <lineage>
        <taxon>Bacteria</taxon>
        <taxon>Bacillati</taxon>
        <taxon>Actinomycetota</taxon>
        <taxon>Actinomycetes</taxon>
        <taxon>Micromonosporales</taxon>
        <taxon>Micromonosporaceae</taxon>
        <taxon>Hamadaea</taxon>
    </lineage>
</organism>
<protein>
    <submittedName>
        <fullName evidence="1">Uncharacterized protein</fullName>
    </submittedName>
</protein>
<dbReference type="RefSeq" id="WP_253754102.1">
    <property type="nucleotide sequence ID" value="NZ_JAMZDZ010000001.1"/>
</dbReference>